<dbReference type="Proteomes" id="UP000006008">
    <property type="component" value="Unassembled WGS sequence"/>
</dbReference>
<sequence>MISIDDQTYQAIAAQLRDELTGKEFFNGQLEYDTEEFYSTLTCTLILRNDPDTGRLASATPVWWEYHLHQRDGEVLTDFSWSELSRFLEA</sequence>
<name>G5H591_9BACT</name>
<reference evidence="1 2" key="1">
    <citation type="submission" date="2011-08" db="EMBL/GenBank/DDBJ databases">
        <title>The Genome Sequence of Alistipes indistinctus YIT 12060.</title>
        <authorList>
            <consortium name="The Broad Institute Genome Sequencing Platform"/>
            <person name="Earl A."/>
            <person name="Ward D."/>
            <person name="Feldgarden M."/>
            <person name="Gevers D."/>
            <person name="Morotomi M."/>
            <person name="Young S.K."/>
            <person name="Zeng Q."/>
            <person name="Gargeya S."/>
            <person name="Fitzgerald M."/>
            <person name="Haas B."/>
            <person name="Abouelleil A."/>
            <person name="Alvarado L."/>
            <person name="Arachchi H.M."/>
            <person name="Berlin A."/>
            <person name="Brown A."/>
            <person name="Chapman S.B."/>
            <person name="Chen Z."/>
            <person name="Dunbar C."/>
            <person name="Freedman E."/>
            <person name="Gearin G."/>
            <person name="Gellesch M."/>
            <person name="Goldberg J."/>
            <person name="Griggs A."/>
            <person name="Gujja S."/>
            <person name="Heiman D."/>
            <person name="Howarth C."/>
            <person name="Larson L."/>
            <person name="Lui A."/>
            <person name="MacDonald P.J.P."/>
            <person name="Montmayeur A."/>
            <person name="Murphy C."/>
            <person name="Neiman D."/>
            <person name="Pearson M."/>
            <person name="Priest M."/>
            <person name="Roberts A."/>
            <person name="Saif S."/>
            <person name="Shea T."/>
            <person name="Shenoy N."/>
            <person name="Sisk P."/>
            <person name="Stolte C."/>
            <person name="Sykes S."/>
            <person name="Wortman J."/>
            <person name="Nusbaum C."/>
            <person name="Birren B."/>
        </authorList>
    </citation>
    <scope>NUCLEOTIDE SEQUENCE [LARGE SCALE GENOMIC DNA]</scope>
    <source>
        <strain evidence="1 2">YIT 12060</strain>
    </source>
</reference>
<dbReference type="OrthoDB" id="1001488at2"/>
<proteinExistence type="predicted"/>
<dbReference type="GeneID" id="92816527"/>
<accession>G5H591</accession>
<dbReference type="PATRIC" id="fig|742725.3.peg.115"/>
<evidence type="ECO:0000313" key="1">
    <source>
        <dbReference type="EMBL" id="EHB93330.1"/>
    </source>
</evidence>
<dbReference type="AlphaFoldDB" id="G5H591"/>
<evidence type="ECO:0000313" key="2">
    <source>
        <dbReference type="Proteomes" id="UP000006008"/>
    </source>
</evidence>
<dbReference type="HOGENOM" id="CLU_2379870_0_0_10"/>
<dbReference type="RefSeq" id="WP_009132907.1">
    <property type="nucleotide sequence ID" value="NZ_CP102250.1"/>
</dbReference>
<keyword evidence="2" id="KW-1185">Reference proteome</keyword>
<comment type="caution">
    <text evidence="1">The sequence shown here is derived from an EMBL/GenBank/DDBJ whole genome shotgun (WGS) entry which is preliminary data.</text>
</comment>
<gene>
    <name evidence="1" type="ORF">HMPREF9450_00101</name>
</gene>
<dbReference type="EMBL" id="ADLD01000003">
    <property type="protein sequence ID" value="EHB93330.1"/>
    <property type="molecule type" value="Genomic_DNA"/>
</dbReference>
<organism evidence="1 2">
    <name type="scientific">Alistipes indistinctus YIT 12060</name>
    <dbReference type="NCBI Taxonomy" id="742725"/>
    <lineage>
        <taxon>Bacteria</taxon>
        <taxon>Pseudomonadati</taxon>
        <taxon>Bacteroidota</taxon>
        <taxon>Bacteroidia</taxon>
        <taxon>Bacteroidales</taxon>
        <taxon>Rikenellaceae</taxon>
        <taxon>Alistipes</taxon>
    </lineage>
</organism>
<protein>
    <submittedName>
        <fullName evidence="1">Uncharacterized protein</fullName>
    </submittedName>
</protein>